<keyword evidence="7 9" id="KW-0472">Membrane</keyword>
<feature type="transmembrane region" description="Helical" evidence="9">
    <location>
        <begin position="1338"/>
        <end position="1359"/>
    </location>
</feature>
<gene>
    <name evidence="11" type="ORF">Vbra_15223</name>
</gene>
<dbReference type="InterPro" id="IPR032675">
    <property type="entry name" value="LRR_dom_sf"/>
</dbReference>
<dbReference type="InterPro" id="IPR025875">
    <property type="entry name" value="Leu-rich_rpt_4"/>
</dbReference>
<dbReference type="GO" id="GO:0005524">
    <property type="term" value="F:ATP binding"/>
    <property type="evidence" value="ECO:0007669"/>
    <property type="project" value="UniProtKB-KW"/>
</dbReference>
<evidence type="ECO:0000256" key="4">
    <source>
        <dbReference type="ARBA" id="ARBA00022737"/>
    </source>
</evidence>
<dbReference type="OrthoDB" id="676979at2759"/>
<evidence type="ECO:0000256" key="7">
    <source>
        <dbReference type="ARBA" id="ARBA00023136"/>
    </source>
</evidence>
<dbReference type="PROSITE" id="PS51450">
    <property type="entry name" value="LRR"/>
    <property type="match status" value="1"/>
</dbReference>
<dbReference type="InterPro" id="IPR000742">
    <property type="entry name" value="EGF"/>
</dbReference>
<comment type="subcellular location">
    <subcellularLocation>
        <location evidence="1">Membrane</location>
        <topology evidence="1">Single-pass membrane protein</topology>
    </subcellularLocation>
</comment>
<feature type="region of interest" description="Disordered" evidence="8">
    <location>
        <begin position="1708"/>
        <end position="1731"/>
    </location>
</feature>
<dbReference type="FunFam" id="3.80.10.10:FF:000095">
    <property type="entry name" value="LRR receptor-like serine/threonine-protein kinase GSO1"/>
    <property type="match status" value="1"/>
</dbReference>
<accession>A0A0G4FF75</accession>
<feature type="transmembrane region" description="Helical" evidence="9">
    <location>
        <begin position="1158"/>
        <end position="1177"/>
    </location>
</feature>
<evidence type="ECO:0000256" key="2">
    <source>
        <dbReference type="ARBA" id="ARBA00022614"/>
    </source>
</evidence>
<keyword evidence="2" id="KW-0433">Leucine-rich repeat</keyword>
<protein>
    <recommendedName>
        <fullName evidence="10">EGF-like domain-containing protein</fullName>
    </recommendedName>
</protein>
<keyword evidence="9" id="KW-1133">Transmembrane helix</keyword>
<dbReference type="EMBL" id="CDMY01000426">
    <property type="protein sequence ID" value="CEM11834.1"/>
    <property type="molecule type" value="Genomic_DNA"/>
</dbReference>
<dbReference type="Proteomes" id="UP000041254">
    <property type="component" value="Unassembled WGS sequence"/>
</dbReference>
<dbReference type="PROSITE" id="PS01186">
    <property type="entry name" value="EGF_2"/>
    <property type="match status" value="1"/>
</dbReference>
<dbReference type="InParanoid" id="A0A0G4FF75"/>
<organism evidence="11 12">
    <name type="scientific">Vitrella brassicaformis (strain CCMP3155)</name>
    <dbReference type="NCBI Taxonomy" id="1169540"/>
    <lineage>
        <taxon>Eukaryota</taxon>
        <taxon>Sar</taxon>
        <taxon>Alveolata</taxon>
        <taxon>Colpodellida</taxon>
        <taxon>Vitrellaceae</taxon>
        <taxon>Vitrella</taxon>
    </lineage>
</organism>
<keyword evidence="12" id="KW-1185">Reference proteome</keyword>
<dbReference type="Gene3D" id="2.10.50.10">
    <property type="entry name" value="Tumor Necrosis Factor Receptor, subunit A, domain 2"/>
    <property type="match status" value="1"/>
</dbReference>
<dbReference type="PANTHER" id="PTHR48053">
    <property type="entry name" value="LEUCINE RICH REPEAT FAMILY PROTEIN, EXPRESSED"/>
    <property type="match status" value="1"/>
</dbReference>
<dbReference type="VEuPathDB" id="CryptoDB:Vbra_15223"/>
<keyword evidence="5" id="KW-0547">Nucleotide-binding</keyword>
<feature type="region of interest" description="Disordered" evidence="8">
    <location>
        <begin position="1759"/>
        <end position="1789"/>
    </location>
</feature>
<feature type="transmembrane region" description="Helical" evidence="9">
    <location>
        <begin position="1490"/>
        <end position="1510"/>
    </location>
</feature>
<dbReference type="InterPro" id="IPR051716">
    <property type="entry name" value="Plant_RL_S/T_kinase"/>
</dbReference>
<name>A0A0G4FF75_VITBC</name>
<feature type="domain" description="EGF-like" evidence="10">
    <location>
        <begin position="926"/>
        <end position="939"/>
    </location>
</feature>
<feature type="transmembrane region" description="Helical" evidence="9">
    <location>
        <begin position="1225"/>
        <end position="1245"/>
    </location>
</feature>
<dbReference type="SUPFAM" id="SSF52058">
    <property type="entry name" value="L domain-like"/>
    <property type="match status" value="2"/>
</dbReference>
<evidence type="ECO:0000313" key="11">
    <source>
        <dbReference type="EMBL" id="CEM11834.1"/>
    </source>
</evidence>
<feature type="region of interest" description="Disordered" evidence="8">
    <location>
        <begin position="1833"/>
        <end position="1863"/>
    </location>
</feature>
<dbReference type="PhylomeDB" id="A0A0G4FF75"/>
<feature type="compositionally biased region" description="Polar residues" evidence="8">
    <location>
        <begin position="1708"/>
        <end position="1722"/>
    </location>
</feature>
<dbReference type="STRING" id="1169540.A0A0G4FF75"/>
<keyword evidence="6" id="KW-0067">ATP-binding</keyword>
<dbReference type="Pfam" id="PF12799">
    <property type="entry name" value="LRR_4"/>
    <property type="match status" value="2"/>
</dbReference>
<sequence length="1910" mass="211396">MEELVRCDSCQEDAAALFKWSREAGLVDNETKSIFEDNLCVVFFITCVRLSEALADGGPGEGYIIWLSNHMDTDVYLVLQQRGWKPLVFSGSFYRLRHVVCLSAYQLPMQGSLSDEIAKVTSLRAIFLAYMNGMEGILPARIGELPYLKGLYLWGMNTIGPFPSSITKLSRLEALDIAGTNISGPIPQDIGRLRRLRVLRMWANERMEGRFSASVTSCRNLSEMSLLATGLTGPLPGDLGALSRLVELDLTGNSLTGKLPELLVQLSRLQKLVLVNNTFSGPLPNGLGTNMDSLKSLGLTHNDYSGPLPSSLGNARNLTGLWIEKTGLSGVIPSKLGQLAKLREVYLSNNQLFGDLPNTLNGWKSVEHLSLHNNNLSGTLEPLSALTSLRTLWIGNNSFEGYVPIGFRDFENLTEISAANNRLAGWADWTGGNLSVREYHSLRQLYMSSNRINGTLKPLSHLISLRTLLINNNLLSGSIPAELGQLTELRKVYLHDNQLSGTLPDTLSGWKSVEYLAIDHNNFSGTLEPLSTLTSLRQLWVSDNWFEGYLPAGKFENLSEIHAANNRLVGLVEEHSLHGASYESLQLLRLPSNRLNGSVNLSVFPKLEEAYLGSNLITGLTGNLPQLLQSLNLRNNLLTTLPQGFRSMPNLKRLYLANNRISQWPKWGSTPEGVCHTQEGLNWGEWNMSSLLSAVDPPDWNSLYELDVSNNPIMTDVTDFLMPLKWQDNLMALDASNCSLHGAMRCEAFLVFPRRMLNQSAYIEDLFLVKTAFYQLGSISLKDNNITAIETFQAFYASDSSLYHVDFRNNSLIRVGRLDSVLFSSDYARFTQNPDLKRTQTGVCVSDTPIEKCQDFRRSSSTHHAFSRCPALTAYDKPQVTPLLPDPQGYVVQRLDNGEERFECTEFCSVFNRLEVDYTFDSDALCRCLPGYEGIGINCTKCPPGTYSNRQNGTQRCKQCPDDAGSDEGLGACYCHLGHQRGEEPCEPCIAGSVGVRKIGSGGSRSTWICQDCLPGLNCSVPINYNASVLPGFFQLTVQLQSDDSSHNATREVTTYAAGLTLLPIAMQCPLASACKGTNKTDGLNTCLEGHEGFVCSRWKAGFSRHTPQQPCARCVSLWQIILFNVLFVVATLIAIFILTALAERASSSPRAEIPSQLIKIGLSHITAVCGLAFLVFDESLWGNQISSLVGSFFAWNCGVPQSYQVWECLLRPYVGDKCVLYRHAMWLALPLVWLTAAPLIASGFDKARDAFKSRRRIGSDESTSFATIDSYFRALSAPASVITGKADKAAAHGPHHRLVTFQEDIRTEPVTPPSCQHSSAEPCKSGRWRQWLDSRGGMMVVILTFIHPTVTKSMLALLRCRPYPYVDAIIPIASGESVSLLSPNPMDDTRPGMDLDSRVICRSGEHAPFLWIAVAGLLLWTFAPVVCGVAFLWRYRDSLDDHHTRRRVGFLYVGYRKSFYYWDFVLAMRRVLVLLIAQQATAQPRQQLLGWTVVASVCLALQFAIWPFDRGSMDILNQSELRGLLVWLRSLFSMHFVVMLPEGTSLVLTIGFVLVVIAANLVHYIMLVAQICREEDKRRVSPKVFYDWSTAALSADGPPTASWRCLPSFGRPVHRVVTAMQLTSAAVQDAIEALKLTHVPSDFHEFLWSHAFLVQSLRQKRVETRSRWRGHVVVHLPRPDDRTVTGLRHMKTSDLSNVFRIQRSSDVSTQLEAGKTSNDEPSGQPELSDVSSGITLHDLQANLCYVVDELGSREQMHQAALRRTADSSDLENADTEVPTDQQPHTGGWRGLYEAFRKAKRTLIEEGSPPDAIPEVLASFAPTVATVVEPPCGDAEDVPMSGESSPVSSTQSRHSDAHTSALTPPCNLMRVDWHRLSSDEKDSVALSVSAEAVYDACSGLSASCSANSDD</sequence>
<dbReference type="InterPro" id="IPR003591">
    <property type="entry name" value="Leu-rich_rpt_typical-subtyp"/>
</dbReference>
<keyword evidence="4" id="KW-0677">Repeat</keyword>
<dbReference type="InterPro" id="IPR001611">
    <property type="entry name" value="Leu-rich_rpt"/>
</dbReference>
<evidence type="ECO:0000256" key="5">
    <source>
        <dbReference type="ARBA" id="ARBA00022741"/>
    </source>
</evidence>
<proteinExistence type="predicted"/>
<evidence type="ECO:0000259" key="10">
    <source>
        <dbReference type="PROSITE" id="PS01186"/>
    </source>
</evidence>
<dbReference type="SMART" id="SM00369">
    <property type="entry name" value="LRR_TYP"/>
    <property type="match status" value="8"/>
</dbReference>
<dbReference type="Gene3D" id="3.80.10.10">
    <property type="entry name" value="Ribonuclease Inhibitor"/>
    <property type="match status" value="4"/>
</dbReference>
<evidence type="ECO:0000256" key="1">
    <source>
        <dbReference type="ARBA" id="ARBA00004167"/>
    </source>
</evidence>
<evidence type="ECO:0000256" key="8">
    <source>
        <dbReference type="SAM" id="MobiDB-lite"/>
    </source>
</evidence>
<evidence type="ECO:0000256" key="9">
    <source>
        <dbReference type="SAM" id="Phobius"/>
    </source>
</evidence>
<feature type="transmembrane region" description="Helical" evidence="9">
    <location>
        <begin position="1118"/>
        <end position="1142"/>
    </location>
</feature>
<feature type="transmembrane region" description="Helical" evidence="9">
    <location>
        <begin position="1410"/>
        <end position="1434"/>
    </location>
</feature>
<feature type="transmembrane region" description="Helical" evidence="9">
    <location>
        <begin position="1547"/>
        <end position="1570"/>
    </location>
</feature>
<evidence type="ECO:0000256" key="3">
    <source>
        <dbReference type="ARBA" id="ARBA00022729"/>
    </source>
</evidence>
<reference evidence="11 12" key="1">
    <citation type="submission" date="2014-11" db="EMBL/GenBank/DDBJ databases">
        <authorList>
            <person name="Zhu J."/>
            <person name="Qi W."/>
            <person name="Song R."/>
        </authorList>
    </citation>
    <scope>NUCLEOTIDE SEQUENCE [LARGE SCALE GENOMIC DNA]</scope>
</reference>
<keyword evidence="3" id="KW-0732">Signal</keyword>
<feature type="compositionally biased region" description="Polar residues" evidence="8">
    <location>
        <begin position="1842"/>
        <end position="1862"/>
    </location>
</feature>
<evidence type="ECO:0000256" key="6">
    <source>
        <dbReference type="ARBA" id="ARBA00022840"/>
    </source>
</evidence>
<dbReference type="GO" id="GO:0016020">
    <property type="term" value="C:membrane"/>
    <property type="evidence" value="ECO:0007669"/>
    <property type="project" value="UniProtKB-SubCell"/>
</dbReference>
<evidence type="ECO:0000313" key="12">
    <source>
        <dbReference type="Proteomes" id="UP000041254"/>
    </source>
</evidence>
<dbReference type="Pfam" id="PF00560">
    <property type="entry name" value="LRR_1"/>
    <property type="match status" value="4"/>
</dbReference>
<dbReference type="PANTHER" id="PTHR48053:SF32">
    <property type="entry name" value="LEUCINE RICH REPEAT FAMILY PROTEIN, EXPRESSED"/>
    <property type="match status" value="1"/>
</dbReference>
<keyword evidence="9" id="KW-0812">Transmembrane</keyword>